<dbReference type="InterPro" id="IPR021808">
    <property type="entry name" value="DUF3383"/>
</dbReference>
<comment type="caution">
    <text evidence="1">The sequence shown here is derived from an EMBL/GenBank/DDBJ whole genome shotgun (WGS) entry which is preliminary data.</text>
</comment>
<feature type="non-terminal residue" evidence="1">
    <location>
        <position position="67"/>
    </location>
</feature>
<dbReference type="AlphaFoldDB" id="A0A7G2JX35"/>
<reference evidence="1" key="1">
    <citation type="journal article" date="2010" name="Genomics">
        <title>Tracing phylogenomic events leading to diversity of Haemophilus influenzae and the emergence of Brazilian Purpuric Fever (BPF)-associated clones.</title>
        <authorList>
            <person name="Papazisi L."/>
            <person name="Ratnayake S."/>
            <person name="Remortel B.G."/>
            <person name="Bock G.R."/>
            <person name="Liang W."/>
            <person name="Saeed A.I."/>
            <person name="Liu J."/>
            <person name="Fleischmann R.D."/>
            <person name="Kilian M."/>
            <person name="Peterson S.N."/>
        </authorList>
    </citation>
    <scope>NUCLEOTIDE SEQUENCE [LARGE SCALE GENOMIC DNA]</scope>
    <source>
        <strain evidence="1">HK1212</strain>
    </source>
</reference>
<protein>
    <submittedName>
        <fullName evidence="1">Uncharacterized protein</fullName>
    </submittedName>
</protein>
<dbReference type="Pfam" id="PF11863">
    <property type="entry name" value="DUF3383"/>
    <property type="match status" value="1"/>
</dbReference>
<gene>
    <name evidence="1" type="ORF">HAINFHK1212_1500</name>
</gene>
<organism evidence="1">
    <name type="scientific">Haemophilus influenzae HK1212</name>
    <dbReference type="NCBI Taxonomy" id="456482"/>
    <lineage>
        <taxon>Bacteria</taxon>
        <taxon>Pseudomonadati</taxon>
        <taxon>Pseudomonadota</taxon>
        <taxon>Gammaproteobacteria</taxon>
        <taxon>Pasteurellales</taxon>
        <taxon>Pasteurellaceae</taxon>
        <taxon>Haemophilus</taxon>
    </lineage>
</organism>
<proteinExistence type="predicted"/>
<sequence length="67" mass="7060">MTALSSSLSISYDSVGQRFIITSNTSGEDKTTEIHYAFNGGGDGEYIGSLLKLENGQASRKVGKASI</sequence>
<dbReference type="EMBL" id="ABFC01001084">
    <property type="protein sequence ID" value="EFA27866.1"/>
    <property type="molecule type" value="Genomic_DNA"/>
</dbReference>
<accession>A0A7G2JX35</accession>
<name>A0A7G2JX35_HAEIF</name>
<evidence type="ECO:0000313" key="1">
    <source>
        <dbReference type="EMBL" id="EFA27866.1"/>
    </source>
</evidence>